<organism evidence="2 3">
    <name type="scientific">Qipengyuania psychrotolerans</name>
    <dbReference type="NCBI Taxonomy" id="2867238"/>
    <lineage>
        <taxon>Bacteria</taxon>
        <taxon>Pseudomonadati</taxon>
        <taxon>Pseudomonadota</taxon>
        <taxon>Alphaproteobacteria</taxon>
        <taxon>Sphingomonadales</taxon>
        <taxon>Erythrobacteraceae</taxon>
        <taxon>Qipengyuania</taxon>
    </lineage>
</organism>
<dbReference type="GO" id="GO:0016787">
    <property type="term" value="F:hydrolase activity"/>
    <property type="evidence" value="ECO:0007669"/>
    <property type="project" value="UniProtKB-KW"/>
</dbReference>
<proteinExistence type="predicted"/>
<evidence type="ECO:0000313" key="2">
    <source>
        <dbReference type="EMBL" id="QZD88148.1"/>
    </source>
</evidence>
<evidence type="ECO:0000259" key="1">
    <source>
        <dbReference type="Pfam" id="PF12697"/>
    </source>
</evidence>
<dbReference type="NCBIfam" id="TIGR03100">
    <property type="entry name" value="hydr1_PEP"/>
    <property type="match status" value="1"/>
</dbReference>
<dbReference type="Pfam" id="PF12697">
    <property type="entry name" value="Abhydrolase_6"/>
    <property type="match status" value="1"/>
</dbReference>
<dbReference type="Proteomes" id="UP000824280">
    <property type="component" value="Chromosome"/>
</dbReference>
<dbReference type="InterPro" id="IPR017531">
    <property type="entry name" value="Hydrolase-1_PEP"/>
</dbReference>
<feature type="domain" description="AB hydrolase-1" evidence="1">
    <location>
        <begin position="42"/>
        <end position="246"/>
    </location>
</feature>
<keyword evidence="3" id="KW-1185">Reference proteome</keyword>
<dbReference type="SUPFAM" id="SSF53474">
    <property type="entry name" value="alpha/beta-Hydrolases"/>
    <property type="match status" value="1"/>
</dbReference>
<name>A0ABX8ZGM6_9SPHN</name>
<dbReference type="EMBL" id="CP081297">
    <property type="protein sequence ID" value="QZD88148.1"/>
    <property type="molecule type" value="Genomic_DNA"/>
</dbReference>
<dbReference type="Gene3D" id="3.40.50.1820">
    <property type="entry name" value="alpha/beta hydrolase"/>
    <property type="match status" value="1"/>
</dbReference>
<gene>
    <name evidence="2" type="ORF">K3166_05610</name>
</gene>
<dbReference type="RefSeq" id="WP_221423680.1">
    <property type="nucleotide sequence ID" value="NZ_CP081297.1"/>
</dbReference>
<reference evidence="2 3" key="1">
    <citation type="submission" date="2021-08" db="EMBL/GenBank/DDBJ databases">
        <title>Comparative Genomics Analysis of the Genus Qipengyuania Reveals Extensive Genetic Diversity and Metabolic Versatility, Including the Description of Fifteen Novel Species.</title>
        <authorList>
            <person name="Liu Y."/>
        </authorList>
    </citation>
    <scope>NUCLEOTIDE SEQUENCE [LARGE SCALE GENOMIC DNA]</scope>
    <source>
        <strain evidence="2 3">1XM2-8</strain>
    </source>
</reference>
<dbReference type="InterPro" id="IPR029058">
    <property type="entry name" value="AB_hydrolase_fold"/>
</dbReference>
<keyword evidence="2" id="KW-0378">Hydrolase</keyword>
<sequence>MSRHHLAFHCSGLNLAGTLDNAPGTSGLLIVTGGQEPRAGAFGWQSRLAAEVAKAGFPVFRFDRRGIGDSDGEDRGYLKSRKDIAAALQSFRALAPQMSRVVGFGNCDAATALAIAGGAGCDRLVLSNPWTLADHDDALPPPSAVRSRYRGKLVDPSEIWRLLTGGVDFRKLKNGLKQASSIGTSTSPLTEEMKAGLEAFSGQIRFLLAENDRTAQIFAEHWGPDERIHLCSGSGHSYAEPHAREWLLAQVLEALRR</sequence>
<evidence type="ECO:0000313" key="3">
    <source>
        <dbReference type="Proteomes" id="UP000824280"/>
    </source>
</evidence>
<dbReference type="InterPro" id="IPR000073">
    <property type="entry name" value="AB_hydrolase_1"/>
</dbReference>
<accession>A0ABX8ZGM6</accession>
<protein>
    <submittedName>
        <fullName evidence="2">Hydrolase 1, exosortase A system-associated</fullName>
    </submittedName>
</protein>